<dbReference type="Proteomes" id="UP000095300">
    <property type="component" value="Unassembled WGS sequence"/>
</dbReference>
<protein>
    <recommendedName>
        <fullName evidence="6">Mediator of RNA polymerase II transcription subunit 26</fullName>
    </recommendedName>
</protein>
<dbReference type="OrthoDB" id="8063652at2759"/>
<feature type="region of interest" description="Disordered" evidence="1">
    <location>
        <begin position="416"/>
        <end position="450"/>
    </location>
</feature>
<evidence type="ECO:0000313" key="5">
    <source>
        <dbReference type="Proteomes" id="UP000095300"/>
    </source>
</evidence>
<keyword evidence="2" id="KW-1133">Transmembrane helix</keyword>
<evidence type="ECO:0000256" key="3">
    <source>
        <dbReference type="SAM" id="SignalP"/>
    </source>
</evidence>
<feature type="compositionally biased region" description="Basic residues" evidence="1">
    <location>
        <begin position="240"/>
        <end position="249"/>
    </location>
</feature>
<accession>A0A1I8PVT5</accession>
<feature type="compositionally biased region" description="Basic and acidic residues" evidence="1">
    <location>
        <begin position="209"/>
        <end position="218"/>
    </location>
</feature>
<reference evidence="4" key="1">
    <citation type="submission" date="2020-05" db="UniProtKB">
        <authorList>
            <consortium name="EnsemblMetazoa"/>
        </authorList>
    </citation>
    <scope>IDENTIFICATION</scope>
    <source>
        <strain evidence="4">USDA</strain>
    </source>
</reference>
<proteinExistence type="predicted"/>
<evidence type="ECO:0000256" key="1">
    <source>
        <dbReference type="SAM" id="MobiDB-lite"/>
    </source>
</evidence>
<name>A0A1I8PVT5_STOCA</name>
<feature type="transmembrane region" description="Helical" evidence="2">
    <location>
        <begin position="323"/>
        <end position="348"/>
    </location>
</feature>
<feature type="chain" id="PRO_5009327304" description="Mediator of RNA polymerase II transcription subunit 26" evidence="3">
    <location>
        <begin position="22"/>
        <end position="474"/>
    </location>
</feature>
<organism evidence="4 5">
    <name type="scientific">Stomoxys calcitrans</name>
    <name type="common">Stable fly</name>
    <name type="synonym">Conops calcitrans</name>
    <dbReference type="NCBI Taxonomy" id="35570"/>
    <lineage>
        <taxon>Eukaryota</taxon>
        <taxon>Metazoa</taxon>
        <taxon>Ecdysozoa</taxon>
        <taxon>Arthropoda</taxon>
        <taxon>Hexapoda</taxon>
        <taxon>Insecta</taxon>
        <taxon>Pterygota</taxon>
        <taxon>Neoptera</taxon>
        <taxon>Endopterygota</taxon>
        <taxon>Diptera</taxon>
        <taxon>Brachycera</taxon>
        <taxon>Muscomorpha</taxon>
        <taxon>Muscoidea</taxon>
        <taxon>Muscidae</taxon>
        <taxon>Stomoxys</taxon>
    </lineage>
</organism>
<feature type="compositionally biased region" description="Basic residues" evidence="1">
    <location>
        <begin position="219"/>
        <end position="233"/>
    </location>
</feature>
<keyword evidence="2" id="KW-0472">Membrane</keyword>
<dbReference type="EnsemblMetazoa" id="SCAU011572-RA">
    <property type="protein sequence ID" value="SCAU011572-PA"/>
    <property type="gene ID" value="SCAU011572"/>
</dbReference>
<gene>
    <name evidence="4" type="primary">106094891</name>
</gene>
<feature type="compositionally biased region" description="Basic residues" evidence="1">
    <location>
        <begin position="419"/>
        <end position="448"/>
    </location>
</feature>
<feature type="transmembrane region" description="Helical" evidence="2">
    <location>
        <begin position="354"/>
        <end position="377"/>
    </location>
</feature>
<dbReference type="AlphaFoldDB" id="A0A1I8PVT5"/>
<dbReference type="VEuPathDB" id="VectorBase:SCAU011572"/>
<evidence type="ECO:0000313" key="4">
    <source>
        <dbReference type="EnsemblMetazoa" id="SCAU011572-PA"/>
    </source>
</evidence>
<feature type="signal peptide" evidence="3">
    <location>
        <begin position="1"/>
        <end position="21"/>
    </location>
</feature>
<keyword evidence="2" id="KW-0812">Transmembrane</keyword>
<keyword evidence="3" id="KW-0732">Signal</keyword>
<keyword evidence="5" id="KW-1185">Reference proteome</keyword>
<feature type="region of interest" description="Disordered" evidence="1">
    <location>
        <begin position="197"/>
        <end position="257"/>
    </location>
</feature>
<sequence length="474" mass="55760">MLKLQWSVYIWALIGLNCVDSQPESNVDYFQILKYPAEHSGYEFNNNSTLELCYDGHGPCPSGAVDLRTSTSKPPSDTHIYSLVAVYNAILLNILGNIAQQIRQSQLGQKSKRPIKVSTRSHSAVAEMESEAKTMASAQRSLRVYVKGQQRPEDLDERFDILEQLKLDEQNEQQQQQQQQEQQGLKFHLQSQSEMLQQMNEQQPEFWEDVPKDHQGKADKRKRQKKKKKKKKKPATDKNKNRKKKKNKNPTKPLVGQPAHVLFASLTQRPQFQQPLLSQPLTTSKPQHNHHQFTPLKKIKYVLRKNTIFKKKKKEYLNHLKHVLYPFVKFIAFFTVLNPFTLAVFLFALISPVVFGFIGFIGLSFLIKPALNLLFGVKRTVSSINRKKLLEKRHRERLRQSRRPITIHKHYYQQTRLPAPHHRQQHPHTRLHQRRPQHQQHRRHRQSRHFNPLLPQLKRKFKEDTFVVGSNFFY</sequence>
<evidence type="ECO:0008006" key="6">
    <source>
        <dbReference type="Google" id="ProtNLM"/>
    </source>
</evidence>
<dbReference type="KEGG" id="scac:106094891"/>
<evidence type="ECO:0000256" key="2">
    <source>
        <dbReference type="SAM" id="Phobius"/>
    </source>
</evidence>